<evidence type="ECO:0000256" key="1">
    <source>
        <dbReference type="ARBA" id="ARBA00005695"/>
    </source>
</evidence>
<dbReference type="Gene3D" id="3.90.76.10">
    <property type="entry name" value="Dipeptide-binding Protein, Domain 1"/>
    <property type="match status" value="1"/>
</dbReference>
<dbReference type="GO" id="GO:0015833">
    <property type="term" value="P:peptide transport"/>
    <property type="evidence" value="ECO:0007669"/>
    <property type="project" value="TreeGrafter"/>
</dbReference>
<dbReference type="PROSITE" id="PS51257">
    <property type="entry name" value="PROKAR_LIPOPROTEIN"/>
    <property type="match status" value="1"/>
</dbReference>
<dbReference type="AlphaFoldDB" id="A0A9D2N1N0"/>
<comment type="similarity">
    <text evidence="1">Belongs to the bacterial solute-binding protein 5 family.</text>
</comment>
<dbReference type="PANTHER" id="PTHR30290">
    <property type="entry name" value="PERIPLASMIC BINDING COMPONENT OF ABC TRANSPORTER"/>
    <property type="match status" value="1"/>
</dbReference>
<evidence type="ECO:0000313" key="8">
    <source>
        <dbReference type="Proteomes" id="UP000823910"/>
    </source>
</evidence>
<accession>A0A9D2N1N0</accession>
<dbReference type="Gene3D" id="3.40.190.10">
    <property type="entry name" value="Periplasmic binding protein-like II"/>
    <property type="match status" value="1"/>
</dbReference>
<sequence>MRLRKVASLLLAAAMAASLTAGCSGGSSTSTTQAPAESSGTSDSGAESTAAEGESAAQSGDAQSLGTPLADVRVRQALAYAIDLDAIVESLFDGKAEKAISFTSPGDWLNTDIPVYEYNPEKAKELLAEANWPSDYTLDVVYYYDDQQTVDLMTIIGQYWQDVGVKSQFRKLEGDLASQLWVPPADMENGPSAVKWDLAYAAVAALVESEFYNRFASTASNNSSVPKQDGLDELIAKSNSTMDTEEQKAAFKEIQQYVAENALALPLYHQVCFIYTSDDLDTAGSEFGNDQFSYEKNILDWNIARDDKTLYTNGGPQEFFWYPMVNPGYMINTELVFDKLINADSSLNPTDGMLAETYTVSEDGKSIEFVLRDGLTWHDGEPLTAEDVKFTIELMLKAPGTNAVASEVMQAITGAAAYADGSAEDLEGVVIDGNTVTVNFDTVSANALQVFSQWPILPKHCLENADPAALQQDQFWQKPIGSGPFMVDEVVLNNYATLKRWDGYYKQGSGNIETIHMFASGENDANLVKNASAGQIDYAWSKSTDDAKAIEALDNMTVHTANIRYTRCFYINQFPHEANIK</sequence>
<keyword evidence="3 5" id="KW-0732">Signal</keyword>
<dbReference type="PANTHER" id="PTHR30290:SF9">
    <property type="entry name" value="OLIGOPEPTIDE-BINDING PROTEIN APPA"/>
    <property type="match status" value="1"/>
</dbReference>
<feature type="signal peptide" evidence="5">
    <location>
        <begin position="1"/>
        <end position="21"/>
    </location>
</feature>
<comment type="caution">
    <text evidence="7">The sequence shown here is derived from an EMBL/GenBank/DDBJ whole genome shotgun (WGS) entry which is preliminary data.</text>
</comment>
<dbReference type="SUPFAM" id="SSF53850">
    <property type="entry name" value="Periplasmic binding protein-like II"/>
    <property type="match status" value="2"/>
</dbReference>
<keyword evidence="2" id="KW-0813">Transport</keyword>
<feature type="chain" id="PRO_5039653028" evidence="5">
    <location>
        <begin position="22"/>
        <end position="581"/>
    </location>
</feature>
<dbReference type="InterPro" id="IPR039424">
    <property type="entry name" value="SBP_5"/>
</dbReference>
<evidence type="ECO:0000256" key="4">
    <source>
        <dbReference type="SAM" id="MobiDB-lite"/>
    </source>
</evidence>
<dbReference type="Gene3D" id="3.10.105.10">
    <property type="entry name" value="Dipeptide-binding Protein, Domain 3"/>
    <property type="match status" value="1"/>
</dbReference>
<dbReference type="InterPro" id="IPR000914">
    <property type="entry name" value="SBP_5_dom"/>
</dbReference>
<dbReference type="GO" id="GO:1904680">
    <property type="term" value="F:peptide transmembrane transporter activity"/>
    <property type="evidence" value="ECO:0007669"/>
    <property type="project" value="TreeGrafter"/>
</dbReference>
<evidence type="ECO:0000256" key="2">
    <source>
        <dbReference type="ARBA" id="ARBA00022448"/>
    </source>
</evidence>
<dbReference type="CDD" id="cd00995">
    <property type="entry name" value="PBP2_NikA_DppA_OppA_like"/>
    <property type="match status" value="1"/>
</dbReference>
<proteinExistence type="inferred from homology"/>
<evidence type="ECO:0000313" key="7">
    <source>
        <dbReference type="EMBL" id="HJC06272.1"/>
    </source>
</evidence>
<feature type="domain" description="Solute-binding protein family 5" evidence="6">
    <location>
        <begin position="66"/>
        <end position="175"/>
    </location>
</feature>
<reference evidence="7" key="1">
    <citation type="journal article" date="2021" name="PeerJ">
        <title>Extensive microbial diversity within the chicken gut microbiome revealed by metagenomics and culture.</title>
        <authorList>
            <person name="Gilroy R."/>
            <person name="Ravi A."/>
            <person name="Getino M."/>
            <person name="Pursley I."/>
            <person name="Horton D.L."/>
            <person name="Alikhan N.F."/>
            <person name="Baker D."/>
            <person name="Gharbi K."/>
            <person name="Hall N."/>
            <person name="Watson M."/>
            <person name="Adriaenssens E.M."/>
            <person name="Foster-Nyarko E."/>
            <person name="Jarju S."/>
            <person name="Secka A."/>
            <person name="Antonio M."/>
            <person name="Oren A."/>
            <person name="Chaudhuri R.R."/>
            <person name="La Ragione R."/>
            <person name="Hildebrand F."/>
            <person name="Pallen M.J."/>
        </authorList>
    </citation>
    <scope>NUCLEOTIDE SEQUENCE</scope>
    <source>
        <strain evidence="7">CHK180-15479</strain>
    </source>
</reference>
<name>A0A9D2N1N0_9FIRM</name>
<dbReference type="Proteomes" id="UP000823910">
    <property type="component" value="Unassembled WGS sequence"/>
</dbReference>
<protein>
    <submittedName>
        <fullName evidence="7">Peptide ABC transporter substrate-binding protein</fullName>
    </submittedName>
</protein>
<organism evidence="7 8">
    <name type="scientific">Candidatus Enterocloster excrementipullorum</name>
    <dbReference type="NCBI Taxonomy" id="2838559"/>
    <lineage>
        <taxon>Bacteria</taxon>
        <taxon>Bacillati</taxon>
        <taxon>Bacillota</taxon>
        <taxon>Clostridia</taxon>
        <taxon>Lachnospirales</taxon>
        <taxon>Lachnospiraceae</taxon>
        <taxon>Enterocloster</taxon>
    </lineage>
</organism>
<reference evidence="7" key="2">
    <citation type="submission" date="2021-04" db="EMBL/GenBank/DDBJ databases">
        <authorList>
            <person name="Gilroy R."/>
        </authorList>
    </citation>
    <scope>NUCLEOTIDE SEQUENCE</scope>
    <source>
        <strain evidence="7">CHK180-15479</strain>
    </source>
</reference>
<evidence type="ECO:0000256" key="5">
    <source>
        <dbReference type="SAM" id="SignalP"/>
    </source>
</evidence>
<gene>
    <name evidence="7" type="ORF">H9704_08985</name>
</gene>
<feature type="region of interest" description="Disordered" evidence="4">
    <location>
        <begin position="22"/>
        <end position="64"/>
    </location>
</feature>
<feature type="compositionally biased region" description="Low complexity" evidence="4">
    <location>
        <begin position="22"/>
        <end position="62"/>
    </location>
</feature>
<feature type="domain" description="Solute-binding protein family 5" evidence="6">
    <location>
        <begin position="353"/>
        <end position="572"/>
    </location>
</feature>
<dbReference type="EMBL" id="DWWT01000042">
    <property type="protein sequence ID" value="HJC06272.1"/>
    <property type="molecule type" value="Genomic_DNA"/>
</dbReference>
<evidence type="ECO:0000259" key="6">
    <source>
        <dbReference type="Pfam" id="PF00496"/>
    </source>
</evidence>
<dbReference type="Pfam" id="PF00496">
    <property type="entry name" value="SBP_bac_5"/>
    <property type="match status" value="2"/>
</dbReference>
<evidence type="ECO:0000256" key="3">
    <source>
        <dbReference type="ARBA" id="ARBA00022729"/>
    </source>
</evidence>